<keyword evidence="3" id="KW-1185">Reference proteome</keyword>
<feature type="transmembrane region" description="Helical" evidence="1">
    <location>
        <begin position="12"/>
        <end position="34"/>
    </location>
</feature>
<feature type="transmembrane region" description="Helical" evidence="1">
    <location>
        <begin position="108"/>
        <end position="127"/>
    </location>
</feature>
<dbReference type="Proteomes" id="UP001291653">
    <property type="component" value="Unassembled WGS sequence"/>
</dbReference>
<sequence length="136" mass="14062">MSITTASRSARPVAYRVLPGLRIAALLFAVPALFSGAAPLLALAFVTIAGLGTWMLALALGKGGARPGSLRTRATLALVTDGLAMIAAAGFFIGVLTTGSITAAATTYPGFLAISIFGVLSFLHHKAHSIRRTRRR</sequence>
<keyword evidence="1" id="KW-0472">Membrane</keyword>
<gene>
    <name evidence="2" type="ORF">SYYSPA8_36530</name>
</gene>
<evidence type="ECO:0008006" key="4">
    <source>
        <dbReference type="Google" id="ProtNLM"/>
    </source>
</evidence>
<dbReference type="EMBL" id="BSBI01000028">
    <property type="protein sequence ID" value="GLF99925.1"/>
    <property type="molecule type" value="Genomic_DNA"/>
</dbReference>
<proteinExistence type="predicted"/>
<dbReference type="RefSeq" id="WP_323451850.1">
    <property type="nucleotide sequence ID" value="NZ_BSBI01000028.1"/>
</dbReference>
<evidence type="ECO:0000256" key="1">
    <source>
        <dbReference type="SAM" id="Phobius"/>
    </source>
</evidence>
<keyword evidence="1" id="KW-0812">Transmembrane</keyword>
<evidence type="ECO:0000313" key="2">
    <source>
        <dbReference type="EMBL" id="GLF99925.1"/>
    </source>
</evidence>
<protein>
    <recommendedName>
        <fullName evidence="4">Integral membrane protein</fullName>
    </recommendedName>
</protein>
<keyword evidence="1" id="KW-1133">Transmembrane helix</keyword>
<accession>A0ABQ5PBF2</accession>
<name>A0ABQ5PBF2_9ACTN</name>
<feature type="transmembrane region" description="Helical" evidence="1">
    <location>
        <begin position="40"/>
        <end position="61"/>
    </location>
</feature>
<evidence type="ECO:0000313" key="3">
    <source>
        <dbReference type="Proteomes" id="UP001291653"/>
    </source>
</evidence>
<feature type="transmembrane region" description="Helical" evidence="1">
    <location>
        <begin position="73"/>
        <end position="96"/>
    </location>
</feature>
<reference evidence="2 3" key="1">
    <citation type="submission" date="2022-10" db="EMBL/GenBank/DDBJ databases">
        <title>Draft genome sequence of Streptomyces sp. YSPA8.</title>
        <authorList>
            <person name="Moriuchi R."/>
            <person name="Dohra H."/>
            <person name="Yamamura H."/>
            <person name="Kodani S."/>
        </authorList>
    </citation>
    <scope>NUCLEOTIDE SEQUENCE [LARGE SCALE GENOMIC DNA]</scope>
    <source>
        <strain evidence="2 3">YSPA8</strain>
    </source>
</reference>
<comment type="caution">
    <text evidence="2">The sequence shown here is derived from an EMBL/GenBank/DDBJ whole genome shotgun (WGS) entry which is preliminary data.</text>
</comment>
<organism evidence="2 3">
    <name type="scientific">Streptomyces yaizuensis</name>
    <dbReference type="NCBI Taxonomy" id="2989713"/>
    <lineage>
        <taxon>Bacteria</taxon>
        <taxon>Bacillati</taxon>
        <taxon>Actinomycetota</taxon>
        <taxon>Actinomycetes</taxon>
        <taxon>Kitasatosporales</taxon>
        <taxon>Streptomycetaceae</taxon>
        <taxon>Streptomyces</taxon>
    </lineage>
</organism>